<accession>A0A914V3G5</accession>
<evidence type="ECO:0000313" key="2">
    <source>
        <dbReference type="WBParaSite" id="PSAMB.scaffold1429size31616.g13074.t1"/>
    </source>
</evidence>
<sequence length="249" mass="28000">MLNGNYICKDVLEEHQKSSALDAVNSNSNTNNKEKKMVVKLFDVALDRTLTIVDFTLKTSQYVVATNFVIENYTNEKLVYVKMNVIHGEVPTDPRDIEPGEKLQFSSHKRSFATYGFCAIAIWQYKDRFIVVICQVPLTAVGGVNTLSIGITKPGVKYTNLTVPSDKSFEAHYKSIKTGLSSSDSHYKAFQDCGYSDSIQDISVEDRDITITGRMGTLKNCVVEIEIIPHREDDFAPQLIKHARDYANK</sequence>
<organism evidence="1 2">
    <name type="scientific">Plectus sambesii</name>
    <dbReference type="NCBI Taxonomy" id="2011161"/>
    <lineage>
        <taxon>Eukaryota</taxon>
        <taxon>Metazoa</taxon>
        <taxon>Ecdysozoa</taxon>
        <taxon>Nematoda</taxon>
        <taxon>Chromadorea</taxon>
        <taxon>Plectida</taxon>
        <taxon>Plectina</taxon>
        <taxon>Plectoidea</taxon>
        <taxon>Plectidae</taxon>
        <taxon>Plectus</taxon>
    </lineage>
</organism>
<dbReference type="Gene3D" id="2.60.270.50">
    <property type="match status" value="1"/>
</dbReference>
<dbReference type="WBParaSite" id="PSAMB.scaffold1429size31616.g13074.t1">
    <property type="protein sequence ID" value="PSAMB.scaffold1429size31616.g13074.t1"/>
    <property type="gene ID" value="PSAMB.scaffold1429size31616.g13074"/>
</dbReference>
<reference evidence="2" key="1">
    <citation type="submission" date="2022-11" db="UniProtKB">
        <authorList>
            <consortium name="WormBaseParasite"/>
        </authorList>
    </citation>
    <scope>IDENTIFICATION</scope>
</reference>
<proteinExistence type="predicted"/>
<evidence type="ECO:0000313" key="1">
    <source>
        <dbReference type="Proteomes" id="UP000887566"/>
    </source>
</evidence>
<keyword evidence="1" id="KW-1185">Reference proteome</keyword>
<dbReference type="Proteomes" id="UP000887566">
    <property type="component" value="Unplaced"/>
</dbReference>
<protein>
    <submittedName>
        <fullName evidence="2">Uncharacterized protein</fullName>
    </submittedName>
</protein>
<dbReference type="AlphaFoldDB" id="A0A914V3G5"/>
<name>A0A914V3G5_9BILA</name>